<dbReference type="GO" id="GO:0005634">
    <property type="term" value="C:nucleus"/>
    <property type="evidence" value="ECO:0007669"/>
    <property type="project" value="InterPro"/>
</dbReference>
<accession>A0A6P4F0T5</accession>
<dbReference type="PROSITE" id="PS51915">
    <property type="entry name" value="ZAD"/>
    <property type="match status" value="1"/>
</dbReference>
<feature type="binding site" evidence="1">
    <location>
        <position position="17"/>
    </location>
    <ligand>
        <name>Zn(2+)</name>
        <dbReference type="ChEBI" id="CHEBI:29105"/>
    </ligand>
</feature>
<keyword evidence="1" id="KW-0863">Zinc-finger</keyword>
<dbReference type="GeneID" id="108047094"/>
<reference evidence="4" key="3">
    <citation type="submission" date="2025-05" db="UniProtKB">
        <authorList>
            <consortium name="EnsemblMetazoa"/>
        </authorList>
    </citation>
    <scope>IDENTIFICATION</scope>
</reference>
<feature type="domain" description="ZAD" evidence="3">
    <location>
        <begin position="12"/>
        <end position="87"/>
    </location>
</feature>
<feature type="binding site" evidence="1">
    <location>
        <position position="63"/>
    </location>
    <ligand>
        <name>Zn(2+)</name>
        <dbReference type="ChEBI" id="CHEBI:29105"/>
    </ligand>
</feature>
<evidence type="ECO:0000259" key="3">
    <source>
        <dbReference type="PROSITE" id="PS51915"/>
    </source>
</evidence>
<keyword evidence="1" id="KW-0479">Metal-binding</keyword>
<organism evidence="6">
    <name type="scientific">Drosophila rhopaloa</name>
    <name type="common">Fruit fly</name>
    <dbReference type="NCBI Taxonomy" id="1041015"/>
    <lineage>
        <taxon>Eukaryota</taxon>
        <taxon>Metazoa</taxon>
        <taxon>Ecdysozoa</taxon>
        <taxon>Arthropoda</taxon>
        <taxon>Hexapoda</taxon>
        <taxon>Insecta</taxon>
        <taxon>Pterygota</taxon>
        <taxon>Neoptera</taxon>
        <taxon>Endopterygota</taxon>
        <taxon>Diptera</taxon>
        <taxon>Brachycera</taxon>
        <taxon>Muscomorpha</taxon>
        <taxon>Ephydroidea</taxon>
        <taxon>Drosophilidae</taxon>
        <taxon>Drosophila</taxon>
        <taxon>Sophophora</taxon>
    </lineage>
</organism>
<feature type="region of interest" description="Disordered" evidence="2">
    <location>
        <begin position="91"/>
        <end position="153"/>
    </location>
</feature>
<feature type="compositionally biased region" description="Acidic residues" evidence="2">
    <location>
        <begin position="92"/>
        <end position="105"/>
    </location>
</feature>
<dbReference type="PANTHER" id="PTHR39942">
    <property type="entry name" value="BCDNA.LD26519-RELATED"/>
    <property type="match status" value="1"/>
</dbReference>
<dbReference type="RefSeq" id="XP_016982639.1">
    <property type="nucleotide sequence ID" value="XM_017127150.1"/>
</dbReference>
<dbReference type="OMA" id="ICRLCVQ"/>
<dbReference type="Pfam" id="PF07776">
    <property type="entry name" value="zf-AD"/>
    <property type="match status" value="1"/>
</dbReference>
<feature type="compositionally biased region" description="Low complexity" evidence="2">
    <location>
        <begin position="106"/>
        <end position="117"/>
    </location>
</feature>
<evidence type="ECO:0000313" key="6">
    <source>
        <dbReference type="RefSeq" id="XP_016982639.1"/>
    </source>
</evidence>
<dbReference type="OrthoDB" id="6600346at2759"/>
<protein>
    <submittedName>
        <fullName evidence="6">Uncharacterized protein LOC108047094</fullName>
    </submittedName>
</protein>
<keyword evidence="5" id="KW-1185">Reference proteome</keyword>
<feature type="binding site" evidence="1">
    <location>
        <position position="14"/>
    </location>
    <ligand>
        <name>Zn(2+)</name>
        <dbReference type="ChEBI" id="CHEBI:29105"/>
    </ligand>
</feature>
<keyword evidence="1" id="KW-0862">Zinc</keyword>
<sequence length="153" mass="17151">MGSIGNATIPGFLCRICMKVHRSVILLFGHQGQRMQLIEKLEKYLFVTISPTDNLPKSICQDCIKKLRSAEKNLLRMQKLILEIHPEWKEEGGDESLEPISDDSSESSCSDISISTDSSEESDSFDFPPLDLSGRPRENEILPPVSESDDDQP</sequence>
<dbReference type="AlphaFoldDB" id="A0A6P4F0T5"/>
<dbReference type="Gene3D" id="3.40.1800.20">
    <property type="match status" value="1"/>
</dbReference>
<evidence type="ECO:0000256" key="2">
    <source>
        <dbReference type="SAM" id="MobiDB-lite"/>
    </source>
</evidence>
<name>A0A6P4F0T5_DRORH</name>
<dbReference type="InterPro" id="IPR012934">
    <property type="entry name" value="Znf_AD"/>
</dbReference>
<evidence type="ECO:0000313" key="5">
    <source>
        <dbReference type="Proteomes" id="UP001652680"/>
    </source>
</evidence>
<dbReference type="GO" id="GO:0008270">
    <property type="term" value="F:zinc ion binding"/>
    <property type="evidence" value="ECO:0007669"/>
    <property type="project" value="UniProtKB-UniRule"/>
</dbReference>
<reference evidence="6" key="2">
    <citation type="submission" date="2025-04" db="UniProtKB">
        <authorList>
            <consortium name="RefSeq"/>
        </authorList>
    </citation>
    <scope>IDENTIFICATION</scope>
</reference>
<dbReference type="PANTHER" id="PTHR39942:SF1">
    <property type="entry name" value="BCDNA.LD26519-RELATED"/>
    <property type="match status" value="1"/>
</dbReference>
<evidence type="ECO:0000313" key="4">
    <source>
        <dbReference type="EnsemblMetazoa" id="XP_016982639.1"/>
    </source>
</evidence>
<dbReference type="EnsemblMetazoa" id="XM_017127150.1">
    <property type="protein sequence ID" value="XP_016982639.1"/>
    <property type="gene ID" value="LOC108047094"/>
</dbReference>
<evidence type="ECO:0000256" key="1">
    <source>
        <dbReference type="PROSITE-ProRule" id="PRU01263"/>
    </source>
</evidence>
<gene>
    <name evidence="6" type="primary">LOC108047094</name>
    <name evidence="4" type="synonym">108047094</name>
</gene>
<feature type="binding site" evidence="1">
    <location>
        <position position="60"/>
    </location>
    <ligand>
        <name>Zn(2+)</name>
        <dbReference type="ChEBI" id="CHEBI:29105"/>
    </ligand>
</feature>
<dbReference type="SUPFAM" id="SSF57716">
    <property type="entry name" value="Glucocorticoid receptor-like (DNA-binding domain)"/>
    <property type="match status" value="1"/>
</dbReference>
<dbReference type="Proteomes" id="UP001652680">
    <property type="component" value="Unassembled WGS sequence"/>
</dbReference>
<proteinExistence type="predicted"/>
<reference evidence="5" key="1">
    <citation type="journal article" date="2021" name="Elife">
        <title>Highly contiguous assemblies of 101 drosophilid genomes.</title>
        <authorList>
            <person name="Kim B.Y."/>
            <person name="Wang J.R."/>
            <person name="Miller D.E."/>
            <person name="Barmina O."/>
            <person name="Delaney E."/>
            <person name="Thompson A."/>
            <person name="Comeault A.A."/>
            <person name="Peede D."/>
            <person name="D'Agostino E.R."/>
            <person name="Pelaez J."/>
            <person name="Aguilar J.M."/>
            <person name="Haji D."/>
            <person name="Matsunaga T."/>
            <person name="Armstrong E.E."/>
            <person name="Zych M."/>
            <person name="Ogawa Y."/>
            <person name="Stamenkovic-Radak M."/>
            <person name="Jelic M."/>
            <person name="Veselinovic M.S."/>
            <person name="Tanaskovic M."/>
            <person name="Eric P."/>
            <person name="Gao J.J."/>
            <person name="Katoh T.K."/>
            <person name="Toda M.J."/>
            <person name="Watabe H."/>
            <person name="Watada M."/>
            <person name="Davis J.S."/>
            <person name="Moyle L.C."/>
            <person name="Manoli G."/>
            <person name="Bertolini E."/>
            <person name="Kostal V."/>
            <person name="Hawley R.S."/>
            <person name="Takahashi A."/>
            <person name="Jones C.D."/>
            <person name="Price D.K."/>
            <person name="Whiteman N."/>
            <person name="Kopp A."/>
            <person name="Matute D.R."/>
            <person name="Petrov D.A."/>
        </authorList>
    </citation>
    <scope>NUCLEOTIDE SEQUENCE [LARGE SCALE GENOMIC DNA]</scope>
</reference>